<sequence>MRNKIILKAPVYTTPLIFIAVNIVVISFFFSFNNIDVPIKPAANWALQRIYEIGPIKSSINYLRSSIGLPSLQSFTKRTKSKPITPEHVETLLKNTGELPVLTKEQLALFDGSRPSKPIYLAILGRIYDVSKGKKHYAPGGGYHFFSGKDATRAFVTGDFSEAGLIDDLGDMSEQELLGILDWIKFYEKDYKVVAIVEGIYYTNDGKPTERLEEVKKQLEKAVEWKEKQVKETEVFPPCNSEWHKDSGGRVWCTTKSGGINREWVGVPRRLFNSATKSYRCACVKNFGPPLASPGSKGNRGDLDNPSLKEYDDCSPTANSCKIHN</sequence>
<proteinExistence type="predicted"/>
<evidence type="ECO:0000313" key="2">
    <source>
        <dbReference type="WBParaSite" id="ES5_v2.g15593.t1"/>
    </source>
</evidence>
<accession>A0AC34FEB3</accession>
<dbReference type="Proteomes" id="UP000887579">
    <property type="component" value="Unplaced"/>
</dbReference>
<reference evidence="2" key="1">
    <citation type="submission" date="2022-11" db="UniProtKB">
        <authorList>
            <consortium name="WormBaseParasite"/>
        </authorList>
    </citation>
    <scope>IDENTIFICATION</scope>
</reference>
<dbReference type="WBParaSite" id="ES5_v2.g15593.t1">
    <property type="protein sequence ID" value="ES5_v2.g15593.t1"/>
    <property type="gene ID" value="ES5_v2.g15593"/>
</dbReference>
<evidence type="ECO:0000313" key="1">
    <source>
        <dbReference type="Proteomes" id="UP000887579"/>
    </source>
</evidence>
<organism evidence="1 2">
    <name type="scientific">Panagrolaimus sp. ES5</name>
    <dbReference type="NCBI Taxonomy" id="591445"/>
    <lineage>
        <taxon>Eukaryota</taxon>
        <taxon>Metazoa</taxon>
        <taxon>Ecdysozoa</taxon>
        <taxon>Nematoda</taxon>
        <taxon>Chromadorea</taxon>
        <taxon>Rhabditida</taxon>
        <taxon>Tylenchina</taxon>
        <taxon>Panagrolaimomorpha</taxon>
        <taxon>Panagrolaimoidea</taxon>
        <taxon>Panagrolaimidae</taxon>
        <taxon>Panagrolaimus</taxon>
    </lineage>
</organism>
<name>A0AC34FEB3_9BILA</name>
<protein>
    <submittedName>
        <fullName evidence="2">Cytochrome b5 heme-binding domain-containing protein</fullName>
    </submittedName>
</protein>